<proteinExistence type="predicted"/>
<evidence type="ECO:0000313" key="1">
    <source>
        <dbReference type="EMBL" id="ECJ4506674.1"/>
    </source>
</evidence>
<protein>
    <submittedName>
        <fullName evidence="1">Uncharacterized protein</fullName>
    </submittedName>
</protein>
<reference evidence="1" key="1">
    <citation type="submission" date="2018-06" db="EMBL/GenBank/DDBJ databases">
        <authorList>
            <person name="Ashton P.M."/>
            <person name="Dallman T."/>
            <person name="Nair S."/>
            <person name="De Pinna E."/>
            <person name="Peters T."/>
            <person name="Grant K."/>
        </authorList>
    </citation>
    <scope>NUCLEOTIDE SEQUENCE [LARGE SCALE GENOMIC DNA]</scope>
    <source>
        <strain evidence="1">318584</strain>
    </source>
</reference>
<organism evidence="1">
    <name type="scientific">Salmonella enterica subsp. salamae</name>
    <dbReference type="NCBI Taxonomy" id="59202"/>
    <lineage>
        <taxon>Bacteria</taxon>
        <taxon>Pseudomonadati</taxon>
        <taxon>Pseudomonadota</taxon>
        <taxon>Gammaproteobacteria</taxon>
        <taxon>Enterobacterales</taxon>
        <taxon>Enterobacteriaceae</taxon>
        <taxon>Salmonella</taxon>
    </lineage>
</organism>
<accession>A0A5Y3XBP5</accession>
<comment type="caution">
    <text evidence="1">The sequence shown here is derived from an EMBL/GenBank/DDBJ whole genome shotgun (WGS) entry which is preliminary data.</text>
</comment>
<dbReference type="Proteomes" id="UP000839747">
    <property type="component" value="Unassembled WGS sequence"/>
</dbReference>
<dbReference type="AlphaFoldDB" id="A0A5Y3XBP5"/>
<sequence>MAENANGAANNEAISIVTFNIVISSRGLFQWCYNTLRLTQAFSFRRQHSCPGVFLWSNRQKKALINRAMLFIFYLMREKRSFKDSLIVGWVNI</sequence>
<gene>
    <name evidence="1" type="ORF">DNU24_13350</name>
</gene>
<name>A0A5Y3XBP5_SALER</name>
<dbReference type="EMBL" id="AAIYKG010000012">
    <property type="protein sequence ID" value="ECJ4506674.1"/>
    <property type="molecule type" value="Genomic_DNA"/>
</dbReference>